<evidence type="ECO:0000313" key="2">
    <source>
        <dbReference type="Proteomes" id="UP000501991"/>
    </source>
</evidence>
<dbReference type="Proteomes" id="UP000501991">
    <property type="component" value="Chromosome"/>
</dbReference>
<evidence type="ECO:0000313" key="1">
    <source>
        <dbReference type="EMBL" id="QID19793.1"/>
    </source>
</evidence>
<reference evidence="1 2" key="1">
    <citation type="submission" date="2020-02" db="EMBL/GenBank/DDBJ databases">
        <title>Nitrogenibacter mangrovi gen. nov., sp. nov. isolated from mangrove sediment, a denitrifying betaproteobacterium.</title>
        <authorList>
            <person name="Liao H."/>
            <person name="Tian Y."/>
        </authorList>
    </citation>
    <scope>NUCLEOTIDE SEQUENCE [LARGE SCALE GENOMIC DNA]</scope>
    <source>
        <strain evidence="1 2">M9-3-2</strain>
    </source>
</reference>
<gene>
    <name evidence="1" type="ORF">G3580_09730</name>
</gene>
<dbReference type="EMBL" id="CP048836">
    <property type="protein sequence ID" value="QID19793.1"/>
    <property type="molecule type" value="Genomic_DNA"/>
</dbReference>
<sequence length="282" mass="30883">MDWRPFPYGDRAYRYAGSALSEQWSRLHRGDREPFPDPERVAERINRCGRALVIDTDPNRLANGLQSAWRDYHAGDFGTAIRTAQALGPIGAVVAARAQIAYATYLENNDREALALLCAAARLCEDLTHIDPGCANAWFLHALALGRYSQRISVVKALARGLGGKIHHSLNTALALEPSHAAAYATLGVYHFEVIDKVGTVVGRVTHGASREAGLRCFEKALSLDPDSPVTRMEFAHVLSMGRRHDNEQAVEHNMTAAATCQPFDALARLDVERARTALSSV</sequence>
<name>A0A6C1B8T3_9RHOO</name>
<organism evidence="1 2">
    <name type="scientific">Nitrogeniibacter mangrovi</name>
    <dbReference type="NCBI Taxonomy" id="2016596"/>
    <lineage>
        <taxon>Bacteria</taxon>
        <taxon>Pseudomonadati</taxon>
        <taxon>Pseudomonadota</taxon>
        <taxon>Betaproteobacteria</taxon>
        <taxon>Rhodocyclales</taxon>
        <taxon>Zoogloeaceae</taxon>
        <taxon>Nitrogeniibacter</taxon>
    </lineage>
</organism>
<protein>
    <recommendedName>
        <fullName evidence="3">Tetratricopeptide repeat protein</fullName>
    </recommendedName>
</protein>
<dbReference type="KEGG" id="azq:G3580_09730"/>
<dbReference type="SUPFAM" id="SSF48452">
    <property type="entry name" value="TPR-like"/>
    <property type="match status" value="1"/>
</dbReference>
<dbReference type="Gene3D" id="1.25.40.10">
    <property type="entry name" value="Tetratricopeptide repeat domain"/>
    <property type="match status" value="1"/>
</dbReference>
<dbReference type="InterPro" id="IPR011990">
    <property type="entry name" value="TPR-like_helical_dom_sf"/>
</dbReference>
<evidence type="ECO:0008006" key="3">
    <source>
        <dbReference type="Google" id="ProtNLM"/>
    </source>
</evidence>
<proteinExistence type="predicted"/>
<accession>A0A6C1B8T3</accession>
<keyword evidence="2" id="KW-1185">Reference proteome</keyword>
<dbReference type="AlphaFoldDB" id="A0A6C1B8T3"/>